<accession>A0A2V1DMY8</accession>
<dbReference type="Proteomes" id="UP000244855">
    <property type="component" value="Unassembled WGS sequence"/>
</dbReference>
<evidence type="ECO:0000313" key="2">
    <source>
        <dbReference type="Proteomes" id="UP000244855"/>
    </source>
</evidence>
<keyword evidence="2" id="KW-1185">Reference proteome</keyword>
<protein>
    <submittedName>
        <fullName evidence="1">Uncharacterized protein</fullName>
    </submittedName>
</protein>
<gene>
    <name evidence="1" type="ORF">DM02DRAFT_615114</name>
</gene>
<dbReference type="AlphaFoldDB" id="A0A2V1DMY8"/>
<dbReference type="EMBL" id="KZ805393">
    <property type="protein sequence ID" value="PVH99398.1"/>
    <property type="molecule type" value="Genomic_DNA"/>
</dbReference>
<evidence type="ECO:0000313" key="1">
    <source>
        <dbReference type="EMBL" id="PVH99398.1"/>
    </source>
</evidence>
<proteinExistence type="predicted"/>
<sequence length="96" mass="10653">MGWLRDVVESSTPPPPQTAIHRIASPVSYESPSTPHVYSPPLATCCILHPAGDGCIHSVIHSFQTQVPLKRSPRTPPTPPTPPQYYRRAFILHHKL</sequence>
<organism evidence="1 2">
    <name type="scientific">Periconia macrospinosa</name>
    <dbReference type="NCBI Taxonomy" id="97972"/>
    <lineage>
        <taxon>Eukaryota</taxon>
        <taxon>Fungi</taxon>
        <taxon>Dikarya</taxon>
        <taxon>Ascomycota</taxon>
        <taxon>Pezizomycotina</taxon>
        <taxon>Dothideomycetes</taxon>
        <taxon>Pleosporomycetidae</taxon>
        <taxon>Pleosporales</taxon>
        <taxon>Massarineae</taxon>
        <taxon>Periconiaceae</taxon>
        <taxon>Periconia</taxon>
    </lineage>
</organism>
<reference evidence="1 2" key="1">
    <citation type="journal article" date="2018" name="Sci. Rep.">
        <title>Comparative genomics provides insights into the lifestyle and reveals functional heterogeneity of dark septate endophytic fungi.</title>
        <authorList>
            <person name="Knapp D.G."/>
            <person name="Nemeth J.B."/>
            <person name="Barry K."/>
            <person name="Hainaut M."/>
            <person name="Henrissat B."/>
            <person name="Johnson J."/>
            <person name="Kuo A."/>
            <person name="Lim J.H.P."/>
            <person name="Lipzen A."/>
            <person name="Nolan M."/>
            <person name="Ohm R.A."/>
            <person name="Tamas L."/>
            <person name="Grigoriev I.V."/>
            <person name="Spatafora J.W."/>
            <person name="Nagy L.G."/>
            <person name="Kovacs G.M."/>
        </authorList>
    </citation>
    <scope>NUCLEOTIDE SEQUENCE [LARGE SCALE GENOMIC DNA]</scope>
    <source>
        <strain evidence="1 2">DSE2036</strain>
    </source>
</reference>
<name>A0A2V1DMY8_9PLEO</name>